<dbReference type="PANTHER" id="PTHR42948">
    <property type="entry name" value="TRANSPORTER"/>
    <property type="match status" value="1"/>
</dbReference>
<dbReference type="PANTHER" id="PTHR42948:SF1">
    <property type="entry name" value="TRANSPORTER"/>
    <property type="match status" value="1"/>
</dbReference>
<reference evidence="9 10" key="1">
    <citation type="submission" date="2014-11" db="EMBL/GenBank/DDBJ databases">
        <title>Pan-genome of Gallibacterium spp.</title>
        <authorList>
            <person name="Kudirkiene E."/>
            <person name="Bojesen A.M."/>
        </authorList>
    </citation>
    <scope>NUCLEOTIDE SEQUENCE [LARGE SCALE GENOMIC DNA]</scope>
    <source>
        <strain evidence="8 9">18469/18</strain>
        <strain evidence="7 10">F150</strain>
    </source>
</reference>
<sequence length="442" mass="47593">MARSQWGSRLGFILASAGSAIGLGAVWKFPYVTATQGGGAFLLIYLFICLTLGLILMATEMAIGRATHLGPIGAFRKLGNKKWAGIGIMGVLVAFLILSFYSVVGGWTVAYLGKAITGGIANSTDPTTNGNLFTDFITDPLQPLIYHFIFGFLTLFTVVSGVEKGIERISKYLMPILLILMLILIGRAVSLPGAVEGLKFFLLPDFSKITGATWLEALGLAFFSLSLGIGIMITYGSYVGPEAKLVSSAAWVILLTLLTCFLSGLMVLPAVFAFGFEPGAGPGLTFITMPAVFASMPFGHLLAALFFALLLVAALTSSISLLEVLVSFLIDEFKVHRLKAGIIAFVLFFLLGIAASLSLGAWSSYTLFGYNIFDMLDKLTQNILMPLGEILLTLFVAWWRWDKIKVQLCGGNDSVWLSFLRFALGVVIPVIIFVIFLQGILG</sequence>
<dbReference type="NCBIfam" id="NF037979">
    <property type="entry name" value="Na_transp"/>
    <property type="match status" value="1"/>
</dbReference>
<keyword evidence="10" id="KW-1185">Reference proteome</keyword>
<dbReference type="Pfam" id="PF00209">
    <property type="entry name" value="SNF"/>
    <property type="match status" value="2"/>
</dbReference>
<evidence type="ECO:0000313" key="8">
    <source>
        <dbReference type="EMBL" id="OBX10931.1"/>
    </source>
</evidence>
<evidence type="ECO:0000256" key="6">
    <source>
        <dbReference type="SAM" id="Phobius"/>
    </source>
</evidence>
<dbReference type="InterPro" id="IPR000175">
    <property type="entry name" value="Na/ntran_symport"/>
</dbReference>
<evidence type="ECO:0000256" key="4">
    <source>
        <dbReference type="ARBA" id="ARBA00022989"/>
    </source>
</evidence>
<dbReference type="RefSeq" id="WP_066107821.1">
    <property type="nucleotide sequence ID" value="NZ_CP103875.1"/>
</dbReference>
<protein>
    <submittedName>
        <fullName evidence="7">Transporter</fullName>
    </submittedName>
</protein>
<dbReference type="PATRIC" id="fig|505341.3.peg.1356"/>
<feature type="transmembrane region" description="Helical" evidence="6">
    <location>
        <begin position="214"/>
        <end position="238"/>
    </location>
</feature>
<dbReference type="InterPro" id="IPR037272">
    <property type="entry name" value="SNS_sf"/>
</dbReference>
<dbReference type="PRINTS" id="PR00176">
    <property type="entry name" value="NANEUSMPORT"/>
</dbReference>
<organism evidence="7 10">
    <name type="scientific">Gallibacterium salpingitidis</name>
    <dbReference type="NCBI Taxonomy" id="505341"/>
    <lineage>
        <taxon>Bacteria</taxon>
        <taxon>Pseudomonadati</taxon>
        <taxon>Pseudomonadota</taxon>
        <taxon>Gammaproteobacteria</taxon>
        <taxon>Pasteurellales</taxon>
        <taxon>Pasteurellaceae</taxon>
        <taxon>Gallibacterium</taxon>
    </lineage>
</organism>
<evidence type="ECO:0000256" key="2">
    <source>
        <dbReference type="ARBA" id="ARBA00022448"/>
    </source>
</evidence>
<feature type="transmembrane region" description="Helical" evidence="6">
    <location>
        <begin position="250"/>
        <end position="276"/>
    </location>
</feature>
<dbReference type="EMBL" id="JTJL01000030">
    <property type="protein sequence ID" value="OBW94124.1"/>
    <property type="molecule type" value="Genomic_DNA"/>
</dbReference>
<proteinExistence type="predicted"/>
<evidence type="ECO:0000313" key="10">
    <source>
        <dbReference type="Proteomes" id="UP000092649"/>
    </source>
</evidence>
<feature type="transmembrane region" description="Helical" evidence="6">
    <location>
        <begin position="174"/>
        <end position="194"/>
    </location>
</feature>
<feature type="transmembrane region" description="Helical" evidence="6">
    <location>
        <begin position="301"/>
        <end position="330"/>
    </location>
</feature>
<dbReference type="SUPFAM" id="SSF161070">
    <property type="entry name" value="SNF-like"/>
    <property type="match status" value="1"/>
</dbReference>
<dbReference type="CDD" id="cd10336">
    <property type="entry name" value="SLC6sbd_Tyt1-Like"/>
    <property type="match status" value="1"/>
</dbReference>
<keyword evidence="4 6" id="KW-1133">Transmembrane helix</keyword>
<feature type="transmembrane region" description="Helical" evidence="6">
    <location>
        <begin position="42"/>
        <end position="63"/>
    </location>
</feature>
<keyword evidence="5 6" id="KW-0472">Membrane</keyword>
<dbReference type="PROSITE" id="PS50267">
    <property type="entry name" value="NA_NEUROTRAN_SYMP_3"/>
    <property type="match status" value="1"/>
</dbReference>
<dbReference type="AlphaFoldDB" id="A0A1A7NYQ2"/>
<keyword evidence="2" id="KW-0813">Transport</keyword>
<dbReference type="OrthoDB" id="9762833at2"/>
<keyword evidence="3 6" id="KW-0812">Transmembrane</keyword>
<evidence type="ECO:0000313" key="9">
    <source>
        <dbReference type="Proteomes" id="UP000092527"/>
    </source>
</evidence>
<feature type="transmembrane region" description="Helical" evidence="6">
    <location>
        <begin position="422"/>
        <end position="441"/>
    </location>
</feature>
<dbReference type="GO" id="GO:0016020">
    <property type="term" value="C:membrane"/>
    <property type="evidence" value="ECO:0007669"/>
    <property type="project" value="UniProtKB-SubCell"/>
</dbReference>
<evidence type="ECO:0000313" key="7">
    <source>
        <dbReference type="EMBL" id="OBW94124.1"/>
    </source>
</evidence>
<feature type="transmembrane region" description="Helical" evidence="6">
    <location>
        <begin position="12"/>
        <end position="30"/>
    </location>
</feature>
<comment type="caution">
    <text evidence="7">The sequence shown here is derived from an EMBL/GenBank/DDBJ whole genome shotgun (WGS) entry which is preliminary data.</text>
</comment>
<name>A0A1A7NYQ2_9PAST</name>
<evidence type="ECO:0000256" key="1">
    <source>
        <dbReference type="ARBA" id="ARBA00004141"/>
    </source>
</evidence>
<dbReference type="Proteomes" id="UP000092527">
    <property type="component" value="Unassembled WGS sequence"/>
</dbReference>
<feature type="transmembrane region" description="Helical" evidence="6">
    <location>
        <begin position="83"/>
        <end position="104"/>
    </location>
</feature>
<feature type="transmembrane region" description="Helical" evidence="6">
    <location>
        <begin position="383"/>
        <end position="401"/>
    </location>
</feature>
<dbReference type="EMBL" id="JTJU01000020">
    <property type="protein sequence ID" value="OBX10931.1"/>
    <property type="molecule type" value="Genomic_DNA"/>
</dbReference>
<dbReference type="InterPro" id="IPR047218">
    <property type="entry name" value="YocR/YhdH-like"/>
</dbReference>
<evidence type="ECO:0000256" key="3">
    <source>
        <dbReference type="ARBA" id="ARBA00022692"/>
    </source>
</evidence>
<feature type="transmembrane region" description="Helical" evidence="6">
    <location>
        <begin position="144"/>
        <end position="162"/>
    </location>
</feature>
<comment type="subcellular location">
    <subcellularLocation>
        <location evidence="1">Membrane</location>
        <topology evidence="1">Multi-pass membrane protein</topology>
    </subcellularLocation>
</comment>
<accession>A0A1A7NYQ2</accession>
<dbReference type="Proteomes" id="UP000092649">
    <property type="component" value="Unassembled WGS sequence"/>
</dbReference>
<dbReference type="STRING" id="505341.QV08_02490"/>
<evidence type="ECO:0000256" key="5">
    <source>
        <dbReference type="ARBA" id="ARBA00023136"/>
    </source>
</evidence>
<gene>
    <name evidence="7" type="ORF">QS62_06740</name>
    <name evidence="8" type="ORF">QV09_04015</name>
</gene>
<feature type="transmembrane region" description="Helical" evidence="6">
    <location>
        <begin position="342"/>
        <end position="363"/>
    </location>
</feature>